<dbReference type="GO" id="GO:0005829">
    <property type="term" value="C:cytosol"/>
    <property type="evidence" value="ECO:0007669"/>
    <property type="project" value="TreeGrafter"/>
</dbReference>
<organism evidence="2 3">
    <name type="scientific">Rhizobium rhizogenes</name>
    <name type="common">Agrobacterium rhizogenes</name>
    <dbReference type="NCBI Taxonomy" id="359"/>
    <lineage>
        <taxon>Bacteria</taxon>
        <taxon>Pseudomonadati</taxon>
        <taxon>Pseudomonadota</taxon>
        <taxon>Alphaproteobacteria</taxon>
        <taxon>Hyphomicrobiales</taxon>
        <taxon>Rhizobiaceae</taxon>
        <taxon>Rhizobium/Agrobacterium group</taxon>
        <taxon>Rhizobium</taxon>
    </lineage>
</organism>
<dbReference type="Proteomes" id="UP000244335">
    <property type="component" value="Unassembled WGS sequence"/>
</dbReference>
<dbReference type="GO" id="GO:0006935">
    <property type="term" value="P:chemotaxis"/>
    <property type="evidence" value="ECO:0007669"/>
    <property type="project" value="InterPro"/>
</dbReference>
<dbReference type="Gene3D" id="2.40.50.180">
    <property type="entry name" value="CheA-289, Domain 4"/>
    <property type="match status" value="1"/>
</dbReference>
<dbReference type="Gene3D" id="2.30.30.40">
    <property type="entry name" value="SH3 Domains"/>
    <property type="match status" value="1"/>
</dbReference>
<dbReference type="InterPro" id="IPR036061">
    <property type="entry name" value="CheW-like_dom_sf"/>
</dbReference>
<sequence>MNQPLLKQPVDFWAERQDIEVLTFSIEGETFAIEAAQVQEILDLLPETAVPGAKAFVSSVINFRGKVIPLADIRLAFGMHAAEKTIDSRIIVIEVSLEGEQTLVGLRTDKVYEVTTFSKSASEAPPSVGMRWRPDYINCLIKRGAEFVIMPNLIAIFSAQRESLPGKVNAQSNVLELGKA</sequence>
<dbReference type="EMBL" id="QDFR01000002">
    <property type="protein sequence ID" value="PVE55197.1"/>
    <property type="molecule type" value="Genomic_DNA"/>
</dbReference>
<dbReference type="SUPFAM" id="SSF50341">
    <property type="entry name" value="CheW-like"/>
    <property type="match status" value="1"/>
</dbReference>
<dbReference type="PANTHER" id="PTHR22617">
    <property type="entry name" value="CHEMOTAXIS SENSOR HISTIDINE KINASE-RELATED"/>
    <property type="match status" value="1"/>
</dbReference>
<dbReference type="PROSITE" id="PS50851">
    <property type="entry name" value="CHEW"/>
    <property type="match status" value="1"/>
</dbReference>
<comment type="caution">
    <text evidence="2">The sequence shown here is derived from an EMBL/GenBank/DDBJ whole genome shotgun (WGS) entry which is preliminary data.</text>
</comment>
<protein>
    <submittedName>
        <fullName evidence="2">Chemotaxis protein CheW</fullName>
    </submittedName>
</protein>
<dbReference type="GO" id="GO:0007165">
    <property type="term" value="P:signal transduction"/>
    <property type="evidence" value="ECO:0007669"/>
    <property type="project" value="InterPro"/>
</dbReference>
<dbReference type="AlphaFoldDB" id="A0AA92C4D4"/>
<dbReference type="Pfam" id="PF01584">
    <property type="entry name" value="CheW"/>
    <property type="match status" value="1"/>
</dbReference>
<reference evidence="2 3" key="1">
    <citation type="submission" date="2018-04" db="EMBL/GenBank/DDBJ databases">
        <authorList>
            <person name="Hagen T."/>
        </authorList>
    </citation>
    <scope>NUCLEOTIDE SEQUENCE [LARGE SCALE GENOMIC DNA]</scope>
    <source>
        <strain evidence="2 3">TPD7009</strain>
    </source>
</reference>
<gene>
    <name evidence="2" type="ORF">DC430_08250</name>
</gene>
<evidence type="ECO:0000313" key="2">
    <source>
        <dbReference type="EMBL" id="PVE55197.1"/>
    </source>
</evidence>
<accession>A0AA92C4D4</accession>
<dbReference type="InterPro" id="IPR039315">
    <property type="entry name" value="CheW"/>
</dbReference>
<dbReference type="SMART" id="SM00260">
    <property type="entry name" value="CheW"/>
    <property type="match status" value="1"/>
</dbReference>
<feature type="domain" description="CheW-like" evidence="1">
    <location>
        <begin position="18"/>
        <end position="162"/>
    </location>
</feature>
<dbReference type="InterPro" id="IPR002545">
    <property type="entry name" value="CheW-lke_dom"/>
</dbReference>
<evidence type="ECO:0000313" key="3">
    <source>
        <dbReference type="Proteomes" id="UP000244335"/>
    </source>
</evidence>
<dbReference type="PANTHER" id="PTHR22617:SF23">
    <property type="entry name" value="CHEMOTAXIS PROTEIN CHEW"/>
    <property type="match status" value="1"/>
</dbReference>
<name>A0AA92C4D4_RHIRH</name>
<dbReference type="RefSeq" id="WP_062441855.1">
    <property type="nucleotide sequence ID" value="NZ_QDFR01000002.1"/>
</dbReference>
<proteinExistence type="predicted"/>
<evidence type="ECO:0000259" key="1">
    <source>
        <dbReference type="PROSITE" id="PS50851"/>
    </source>
</evidence>